<comment type="subunit">
    <text evidence="16">Monomer and homodimer. Part of the essential Sec protein translocation apparatus which comprises SecA, SecYEG and auxiliary proteins SecDF. Other proteins may also be involved.</text>
</comment>
<keyword evidence="7" id="KW-0479">Metal-binding</keyword>
<dbReference type="InterPro" id="IPR001650">
    <property type="entry name" value="Helicase_C-like"/>
</dbReference>
<dbReference type="PROSITE" id="PS51196">
    <property type="entry name" value="SECA_MOTOR_DEAD"/>
    <property type="match status" value="1"/>
</dbReference>
<dbReference type="SMART" id="SM00957">
    <property type="entry name" value="SecA_DEAD"/>
    <property type="match status" value="1"/>
</dbReference>
<dbReference type="SUPFAM" id="SSF81767">
    <property type="entry name" value="Pre-protein crosslinking domain of SecA"/>
    <property type="match status" value="1"/>
</dbReference>
<feature type="binding site" evidence="16">
    <location>
        <position position="491"/>
    </location>
    <ligand>
        <name>ATP</name>
        <dbReference type="ChEBI" id="CHEBI:30616"/>
    </ligand>
</feature>
<dbReference type="FunFam" id="3.90.1440.10:FF:000001">
    <property type="entry name" value="Preprotein translocase subunit SecA"/>
    <property type="match status" value="1"/>
</dbReference>
<keyword evidence="4 16" id="KW-0813">Transport</keyword>
<dbReference type="InterPro" id="IPR014001">
    <property type="entry name" value="Helicase_ATP-bd"/>
</dbReference>
<evidence type="ECO:0000256" key="4">
    <source>
        <dbReference type="ARBA" id="ARBA00022448"/>
    </source>
</evidence>
<dbReference type="PROSITE" id="PS51194">
    <property type="entry name" value="HELICASE_CTER"/>
    <property type="match status" value="1"/>
</dbReference>
<dbReference type="GO" id="GO:0006605">
    <property type="term" value="P:protein targeting"/>
    <property type="evidence" value="ECO:0007669"/>
    <property type="project" value="UniProtKB-UniRule"/>
</dbReference>
<dbReference type="SUPFAM" id="SSF52540">
    <property type="entry name" value="P-loop containing nucleoside triphosphate hydrolases"/>
    <property type="match status" value="2"/>
</dbReference>
<dbReference type="GO" id="GO:0046872">
    <property type="term" value="F:metal ion binding"/>
    <property type="evidence" value="ECO:0007669"/>
    <property type="project" value="UniProtKB-KW"/>
</dbReference>
<evidence type="ECO:0000313" key="23">
    <source>
        <dbReference type="Proteomes" id="UP000192468"/>
    </source>
</evidence>
<evidence type="ECO:0000256" key="3">
    <source>
        <dbReference type="ARBA" id="ARBA00007650"/>
    </source>
</evidence>
<feature type="binding site" evidence="16">
    <location>
        <begin position="103"/>
        <end position="107"/>
    </location>
    <ligand>
        <name>ATP</name>
        <dbReference type="ChEBI" id="CHEBI:30616"/>
    </ligand>
</feature>
<dbReference type="PANTHER" id="PTHR30612">
    <property type="entry name" value="SECA INNER MEMBRANE COMPONENT OF SEC PROTEIN SECRETION SYSTEM"/>
    <property type="match status" value="1"/>
</dbReference>
<evidence type="ECO:0000313" key="22">
    <source>
        <dbReference type="EMBL" id="SMC28745.1"/>
    </source>
</evidence>
<evidence type="ECO:0000259" key="21">
    <source>
        <dbReference type="PROSITE" id="PS51196"/>
    </source>
</evidence>
<evidence type="ECO:0000256" key="13">
    <source>
        <dbReference type="ARBA" id="ARBA00023010"/>
    </source>
</evidence>
<dbReference type="SUPFAM" id="SSF81886">
    <property type="entry name" value="Helical scaffold and wing domains of SecA"/>
    <property type="match status" value="1"/>
</dbReference>
<dbReference type="CDD" id="cd17928">
    <property type="entry name" value="DEXDc_SecA"/>
    <property type="match status" value="1"/>
</dbReference>
<dbReference type="InterPro" id="IPR011115">
    <property type="entry name" value="SecA_DEAD"/>
</dbReference>
<organism evidence="22 23">
    <name type="scientific">Clostridium acidisoli DSM 12555</name>
    <dbReference type="NCBI Taxonomy" id="1121291"/>
    <lineage>
        <taxon>Bacteria</taxon>
        <taxon>Bacillati</taxon>
        <taxon>Bacillota</taxon>
        <taxon>Clostridia</taxon>
        <taxon>Eubacteriales</taxon>
        <taxon>Clostridiaceae</taxon>
        <taxon>Clostridium</taxon>
    </lineage>
</organism>
<dbReference type="Gene3D" id="3.40.50.300">
    <property type="entry name" value="P-loop containing nucleotide triphosphate hydrolases"/>
    <property type="match status" value="3"/>
</dbReference>
<dbReference type="Pfam" id="PF02810">
    <property type="entry name" value="SEC-C"/>
    <property type="match status" value="1"/>
</dbReference>
<dbReference type="PROSITE" id="PS51192">
    <property type="entry name" value="HELICASE_ATP_BIND_1"/>
    <property type="match status" value="1"/>
</dbReference>
<dbReference type="InterPro" id="IPR004027">
    <property type="entry name" value="SEC_C_motif"/>
</dbReference>
<keyword evidence="13 16" id="KW-0811">Translocation</keyword>
<dbReference type="GO" id="GO:0017038">
    <property type="term" value="P:protein import"/>
    <property type="evidence" value="ECO:0007669"/>
    <property type="project" value="InterPro"/>
</dbReference>
<dbReference type="GO" id="GO:0031522">
    <property type="term" value="C:cell envelope Sec protein transport complex"/>
    <property type="evidence" value="ECO:0007669"/>
    <property type="project" value="TreeGrafter"/>
</dbReference>
<dbReference type="GO" id="GO:0043952">
    <property type="term" value="P:protein transport by the Sec complex"/>
    <property type="evidence" value="ECO:0007669"/>
    <property type="project" value="TreeGrafter"/>
</dbReference>
<dbReference type="Pfam" id="PF01043">
    <property type="entry name" value="SecA_PP_bind"/>
    <property type="match status" value="1"/>
</dbReference>
<evidence type="ECO:0000256" key="10">
    <source>
        <dbReference type="ARBA" id="ARBA00022840"/>
    </source>
</evidence>
<dbReference type="EC" id="7.4.2.8" evidence="16"/>
<keyword evidence="11 16" id="KW-0653">Protein transport</keyword>
<dbReference type="InterPro" id="IPR020937">
    <property type="entry name" value="SecA_CS"/>
</dbReference>
<dbReference type="InterPro" id="IPR014018">
    <property type="entry name" value="SecA_motor_DEAD"/>
</dbReference>
<keyword evidence="23" id="KW-1185">Reference proteome</keyword>
<dbReference type="STRING" id="1121291.SAMN02745134_03645"/>
<evidence type="ECO:0000256" key="18">
    <source>
        <dbReference type="SAM" id="MobiDB-lite"/>
    </source>
</evidence>
<dbReference type="InterPro" id="IPR011116">
    <property type="entry name" value="SecA_Wing/Scaffold"/>
</dbReference>
<dbReference type="Pfam" id="PF07517">
    <property type="entry name" value="SecA_DEAD"/>
    <property type="match status" value="1"/>
</dbReference>
<comment type="catalytic activity">
    <reaction evidence="15 16">
        <text>ATP + H2O + cellular proteinSide 1 = ADP + phosphate + cellular proteinSide 2.</text>
        <dbReference type="EC" id="7.4.2.8"/>
    </reaction>
</comment>
<dbReference type="InterPro" id="IPR036670">
    <property type="entry name" value="SecA_X-link_sf"/>
</dbReference>
<dbReference type="PANTHER" id="PTHR30612:SF0">
    <property type="entry name" value="CHLOROPLAST PROTEIN-TRANSPORTING ATPASE"/>
    <property type="match status" value="1"/>
</dbReference>
<proteinExistence type="inferred from homology"/>
<dbReference type="GO" id="GO:0005524">
    <property type="term" value="F:ATP binding"/>
    <property type="evidence" value="ECO:0007669"/>
    <property type="project" value="UniProtKB-UniRule"/>
</dbReference>
<dbReference type="GO" id="GO:0008564">
    <property type="term" value="F:protein-exporting ATPase activity"/>
    <property type="evidence" value="ECO:0007669"/>
    <property type="project" value="UniProtKB-EC"/>
</dbReference>
<dbReference type="Proteomes" id="UP000192468">
    <property type="component" value="Unassembled WGS sequence"/>
</dbReference>
<dbReference type="OrthoDB" id="9805579at2"/>
<evidence type="ECO:0000259" key="20">
    <source>
        <dbReference type="PROSITE" id="PS51194"/>
    </source>
</evidence>
<dbReference type="SMART" id="SM00958">
    <property type="entry name" value="SecA_PP_bind"/>
    <property type="match status" value="1"/>
</dbReference>
<evidence type="ECO:0000256" key="11">
    <source>
        <dbReference type="ARBA" id="ARBA00022927"/>
    </source>
</evidence>
<dbReference type="CDD" id="cd18803">
    <property type="entry name" value="SF2_C_secA"/>
    <property type="match status" value="1"/>
</dbReference>
<feature type="domain" description="Helicase ATP-binding" evidence="19">
    <location>
        <begin position="87"/>
        <end position="225"/>
    </location>
</feature>
<evidence type="ECO:0000256" key="15">
    <source>
        <dbReference type="ARBA" id="ARBA00034006"/>
    </source>
</evidence>
<evidence type="ECO:0000256" key="16">
    <source>
        <dbReference type="HAMAP-Rule" id="MF_01382"/>
    </source>
</evidence>
<name>A0A1W1XXZ2_9CLOT</name>
<gene>
    <name evidence="16" type="primary">secA</name>
    <name evidence="22" type="ORF">SAMN02745134_03645</name>
</gene>
<evidence type="ECO:0000256" key="6">
    <source>
        <dbReference type="ARBA" id="ARBA00022490"/>
    </source>
</evidence>
<evidence type="ECO:0000256" key="9">
    <source>
        <dbReference type="ARBA" id="ARBA00022833"/>
    </source>
</evidence>
<dbReference type="NCBIfam" id="TIGR00963">
    <property type="entry name" value="secA"/>
    <property type="match status" value="1"/>
</dbReference>
<dbReference type="InterPro" id="IPR000185">
    <property type="entry name" value="SecA"/>
</dbReference>
<dbReference type="Gene3D" id="3.90.1440.10">
    <property type="entry name" value="SecA, preprotein cross-linking domain"/>
    <property type="match status" value="1"/>
</dbReference>
<keyword evidence="14 16" id="KW-0472">Membrane</keyword>
<dbReference type="Gene3D" id="1.10.3060.10">
    <property type="entry name" value="Helical scaffold and wing domains of SecA"/>
    <property type="match status" value="1"/>
</dbReference>
<feature type="binding site" evidence="16">
    <location>
        <position position="85"/>
    </location>
    <ligand>
        <name>ATP</name>
        <dbReference type="ChEBI" id="CHEBI:30616"/>
    </ligand>
</feature>
<dbReference type="RefSeq" id="WP_084117635.1">
    <property type="nucleotide sequence ID" value="NZ_FWXH01000029.1"/>
</dbReference>
<dbReference type="FunFam" id="1.10.3060.10:FF:000002">
    <property type="entry name" value="Preprotein translocase subunit SecA"/>
    <property type="match status" value="1"/>
</dbReference>
<comment type="function">
    <text evidence="16">Part of the Sec protein translocase complex. Interacts with the SecYEG preprotein conducting channel. Has a central role in coupling the hydrolysis of ATP to the transfer of proteins into and across the cell membrane, serving as an ATP-driven molecular motor driving the stepwise translocation of polypeptide chains across the membrane.</text>
</comment>
<dbReference type="InterPro" id="IPR027417">
    <property type="entry name" value="P-loop_NTPase"/>
</dbReference>
<dbReference type="GO" id="GO:0005886">
    <property type="term" value="C:plasma membrane"/>
    <property type="evidence" value="ECO:0007669"/>
    <property type="project" value="UniProtKB-SubCell"/>
</dbReference>
<dbReference type="NCBIfam" id="NF006630">
    <property type="entry name" value="PRK09200.1"/>
    <property type="match status" value="1"/>
</dbReference>
<dbReference type="Pfam" id="PF21090">
    <property type="entry name" value="P-loop_SecA"/>
    <property type="match status" value="2"/>
</dbReference>
<reference evidence="22 23" key="1">
    <citation type="submission" date="2017-04" db="EMBL/GenBank/DDBJ databases">
        <authorList>
            <person name="Afonso C.L."/>
            <person name="Miller P.J."/>
            <person name="Scott M.A."/>
            <person name="Spackman E."/>
            <person name="Goraichik I."/>
            <person name="Dimitrov K.M."/>
            <person name="Suarez D.L."/>
            <person name="Swayne D.E."/>
        </authorList>
    </citation>
    <scope>NUCLEOTIDE SEQUENCE [LARGE SCALE GENOMIC DNA]</scope>
    <source>
        <strain evidence="22 23">DSM 12555</strain>
    </source>
</reference>
<dbReference type="InterPro" id="IPR011130">
    <property type="entry name" value="SecA_preprotein_X-link_dom"/>
</dbReference>
<keyword evidence="6 16" id="KW-0963">Cytoplasm</keyword>
<dbReference type="Pfam" id="PF07516">
    <property type="entry name" value="SecA_SW"/>
    <property type="match status" value="1"/>
</dbReference>
<dbReference type="HAMAP" id="MF_01382">
    <property type="entry name" value="SecA"/>
    <property type="match status" value="1"/>
</dbReference>
<keyword evidence="12 16" id="KW-1278">Translocase</keyword>
<accession>A0A1W1XXZ2</accession>
<evidence type="ECO:0000259" key="19">
    <source>
        <dbReference type="PROSITE" id="PS51192"/>
    </source>
</evidence>
<evidence type="ECO:0000256" key="1">
    <source>
        <dbReference type="ARBA" id="ARBA00001947"/>
    </source>
</evidence>
<evidence type="ECO:0000256" key="7">
    <source>
        <dbReference type="ARBA" id="ARBA00022723"/>
    </source>
</evidence>
<dbReference type="InterPro" id="IPR044722">
    <property type="entry name" value="SecA_SF2_C"/>
</dbReference>
<feature type="domain" description="SecA family profile" evidence="21">
    <location>
        <begin position="1"/>
        <end position="569"/>
    </location>
</feature>
<dbReference type="FunFam" id="3.40.50.300:FF:000694">
    <property type="entry name" value="Preprotein translocase subunit SecA"/>
    <property type="match status" value="1"/>
</dbReference>
<feature type="region of interest" description="Disordered" evidence="18">
    <location>
        <begin position="807"/>
        <end position="834"/>
    </location>
</feature>
<dbReference type="EMBL" id="FWXH01000029">
    <property type="protein sequence ID" value="SMC28745.1"/>
    <property type="molecule type" value="Genomic_DNA"/>
</dbReference>
<dbReference type="GO" id="GO:0065002">
    <property type="term" value="P:intracellular protein transmembrane transport"/>
    <property type="evidence" value="ECO:0007669"/>
    <property type="project" value="UniProtKB-UniRule"/>
</dbReference>
<evidence type="ECO:0000256" key="8">
    <source>
        <dbReference type="ARBA" id="ARBA00022741"/>
    </source>
</evidence>
<feature type="domain" description="Helicase C-terminal" evidence="20">
    <location>
        <begin position="413"/>
        <end position="585"/>
    </location>
</feature>
<sequence length="834" mass="95511">MGILKKVFGSYSEREVKRIIPIVDKIESFDDKIKALTDDELKEKTKEFKDRLEKNETLDDILPEAFAVVREASQRVLGMKHFREQLIGGVVLHQGRIAEMKTGEGKTLVATLPTYLNALTGKGVHIVTVNDYLAKRDKEWMGKVYEFLGLSVGVILHNLSQSERQEAYAADITYGTNNEYGFDYLRDNMVIYKEERVQRPLNYSIVDEVDSILIDEARTPLIISGEGDKSTEFYKVADAFAKLLKKDDYTVDEKSNSVILNDTGVEKAEEFFHLENYADPDNMEIQHHASQALKANYMMKKDKDYMVKNDEVVIVDEFTGRLMEGRRYSDGLHQAIEAKEGVKVQKESKTLATITFQNYFRLYNKLSGMTGTALTEEVEFREIYDLDVIVVPTHRPISRKDFPDLVYKTEKGKFEAVVEEIKETHATGQPVLVGTVSIEKSEVISNLLRRSGVQHQVLNAKYHEKEAEIISNAGQKGSITIATNMAGRGTDIKLDEGVVELGGLKIIGTERHESRRIDNQLRGRSGRQGDPGSSRFYVSLEDDLMRIFGSEKLGGMVDRLGLQEDEAIESRMVSGAIENAQKKVEGNNFDIRKTLLKYDDVMNQQREIIYKQRAEVLEGNNMKDQIQVMIKDIIFNSVTSHLTGVEEELEEDLKQLLEYLKDICIPEGSVTVDELKVLSDEEIKEKFLGIATEIYKNKEEEFGEEQIREIERVILLRIVDTKWMDHIDNMEHLKQGMNLRAYRQQDPVQAYQFEGSQMFNEMIYNIRVETVKYLFHVQISRAPERERVVKTISTNHDESLVNEPIRRKEEKVGRNDPCPCGSGKKYKNCHGRRA</sequence>
<keyword evidence="10 16" id="KW-0067">ATP-binding</keyword>
<dbReference type="PRINTS" id="PR00906">
    <property type="entry name" value="SECA"/>
</dbReference>
<evidence type="ECO:0000256" key="2">
    <source>
        <dbReference type="ARBA" id="ARBA00004496"/>
    </source>
</evidence>
<comment type="subcellular location">
    <subcellularLocation>
        <location evidence="16">Cell membrane</location>
        <topology evidence="16">Peripheral membrane protein</topology>
        <orientation evidence="16">Cytoplasmic side</orientation>
    </subcellularLocation>
    <subcellularLocation>
        <location evidence="2 16">Cytoplasm</location>
    </subcellularLocation>
    <text evidence="16">Distribution is 50-50.</text>
</comment>
<dbReference type="PROSITE" id="PS01312">
    <property type="entry name" value="SECA"/>
    <property type="match status" value="1"/>
</dbReference>
<dbReference type="NCBIfam" id="NF009538">
    <property type="entry name" value="PRK12904.1"/>
    <property type="match status" value="1"/>
</dbReference>
<evidence type="ECO:0000256" key="5">
    <source>
        <dbReference type="ARBA" id="ARBA00022475"/>
    </source>
</evidence>
<keyword evidence="9" id="KW-0862">Zinc</keyword>
<keyword evidence="5 16" id="KW-1003">Cell membrane</keyword>
<dbReference type="AlphaFoldDB" id="A0A1W1XXZ2"/>
<evidence type="ECO:0000256" key="14">
    <source>
        <dbReference type="ARBA" id="ARBA00023136"/>
    </source>
</evidence>
<protein>
    <recommendedName>
        <fullName evidence="16 17">Protein translocase subunit SecA</fullName>
        <ecNumber evidence="16">7.4.2.8</ecNumber>
    </recommendedName>
</protein>
<comment type="similarity">
    <text evidence="3 16 17">Belongs to the SecA family.</text>
</comment>
<keyword evidence="8 16" id="KW-0547">Nucleotide-binding</keyword>
<feature type="compositionally biased region" description="Basic residues" evidence="18">
    <location>
        <begin position="824"/>
        <end position="834"/>
    </location>
</feature>
<dbReference type="FunFam" id="3.40.50.300:FF:000081">
    <property type="entry name" value="Preprotein translocase subunit SecA"/>
    <property type="match status" value="1"/>
</dbReference>
<dbReference type="InterPro" id="IPR036266">
    <property type="entry name" value="SecA_Wing/Scaffold_sf"/>
</dbReference>
<dbReference type="GO" id="GO:0005829">
    <property type="term" value="C:cytosol"/>
    <property type="evidence" value="ECO:0007669"/>
    <property type="project" value="TreeGrafter"/>
</dbReference>
<comment type="cofactor">
    <cofactor evidence="1">
        <name>Zn(2+)</name>
        <dbReference type="ChEBI" id="CHEBI:29105"/>
    </cofactor>
</comment>
<evidence type="ECO:0000256" key="12">
    <source>
        <dbReference type="ARBA" id="ARBA00022967"/>
    </source>
</evidence>
<evidence type="ECO:0000256" key="17">
    <source>
        <dbReference type="RuleBase" id="RU003874"/>
    </source>
</evidence>